<protein>
    <recommendedName>
        <fullName evidence="4">Glycosyltransferase 2-like domain-containing protein</fullName>
    </recommendedName>
</protein>
<dbReference type="GO" id="GO:0016757">
    <property type="term" value="F:glycosyltransferase activity"/>
    <property type="evidence" value="ECO:0007669"/>
    <property type="project" value="UniProtKB-KW"/>
</dbReference>
<evidence type="ECO:0000313" key="5">
    <source>
        <dbReference type="EMBL" id="SVA96100.1"/>
    </source>
</evidence>
<feature type="domain" description="Glycosyltransferase 2-like" evidence="4">
    <location>
        <begin position="4"/>
        <end position="86"/>
    </location>
</feature>
<keyword evidence="2" id="KW-0328">Glycosyltransferase</keyword>
<dbReference type="PANTHER" id="PTHR43179">
    <property type="entry name" value="RHAMNOSYLTRANSFERASE WBBL"/>
    <property type="match status" value="1"/>
</dbReference>
<proteinExistence type="inferred from homology"/>
<feature type="non-terminal residue" evidence="5">
    <location>
        <position position="86"/>
    </location>
</feature>
<name>A0A382A3K9_9ZZZZ</name>
<dbReference type="Gene3D" id="3.90.550.10">
    <property type="entry name" value="Spore Coat Polysaccharide Biosynthesis Protein SpsA, Chain A"/>
    <property type="match status" value="1"/>
</dbReference>
<reference evidence="5" key="1">
    <citation type="submission" date="2018-05" db="EMBL/GenBank/DDBJ databases">
        <authorList>
            <person name="Lanie J.A."/>
            <person name="Ng W.-L."/>
            <person name="Kazmierczak K.M."/>
            <person name="Andrzejewski T.M."/>
            <person name="Davidsen T.M."/>
            <person name="Wayne K.J."/>
            <person name="Tettelin H."/>
            <person name="Glass J.I."/>
            <person name="Rusch D."/>
            <person name="Podicherti R."/>
            <person name="Tsui H.-C.T."/>
            <person name="Winkler M.E."/>
        </authorList>
    </citation>
    <scope>NUCLEOTIDE SEQUENCE</scope>
</reference>
<dbReference type="AlphaFoldDB" id="A0A382A3K9"/>
<comment type="similarity">
    <text evidence="1">Belongs to the glycosyltransferase 2 family.</text>
</comment>
<evidence type="ECO:0000256" key="2">
    <source>
        <dbReference type="ARBA" id="ARBA00022676"/>
    </source>
</evidence>
<dbReference type="PANTHER" id="PTHR43179:SF12">
    <property type="entry name" value="GALACTOFURANOSYLTRANSFERASE GLFT2"/>
    <property type="match status" value="1"/>
</dbReference>
<gene>
    <name evidence="5" type="ORF">METZ01_LOCUS148954</name>
</gene>
<organism evidence="5">
    <name type="scientific">marine metagenome</name>
    <dbReference type="NCBI Taxonomy" id="408172"/>
    <lineage>
        <taxon>unclassified sequences</taxon>
        <taxon>metagenomes</taxon>
        <taxon>ecological metagenomes</taxon>
    </lineage>
</organism>
<keyword evidence="3" id="KW-0808">Transferase</keyword>
<dbReference type="InterPro" id="IPR001173">
    <property type="entry name" value="Glyco_trans_2-like"/>
</dbReference>
<evidence type="ECO:0000259" key="4">
    <source>
        <dbReference type="Pfam" id="PF00535"/>
    </source>
</evidence>
<accession>A0A382A3K9</accession>
<dbReference type="EMBL" id="UINC01023769">
    <property type="protein sequence ID" value="SVA96100.1"/>
    <property type="molecule type" value="Genomic_DNA"/>
</dbReference>
<sequence length="86" mass="9870">MKISVITLSWDNLDYTKAFVKSIRKNTSFPNELIIVDNGSESNTRRWVEKNADQFLIFDENQGFSKGFNEGVKIAKGDYIMMANND</sequence>
<evidence type="ECO:0000256" key="3">
    <source>
        <dbReference type="ARBA" id="ARBA00022679"/>
    </source>
</evidence>
<dbReference type="SUPFAM" id="SSF53448">
    <property type="entry name" value="Nucleotide-diphospho-sugar transferases"/>
    <property type="match status" value="1"/>
</dbReference>
<dbReference type="Pfam" id="PF00535">
    <property type="entry name" value="Glycos_transf_2"/>
    <property type="match status" value="1"/>
</dbReference>
<evidence type="ECO:0000256" key="1">
    <source>
        <dbReference type="ARBA" id="ARBA00006739"/>
    </source>
</evidence>
<dbReference type="InterPro" id="IPR029044">
    <property type="entry name" value="Nucleotide-diphossugar_trans"/>
</dbReference>